<dbReference type="Pfam" id="PF00498">
    <property type="entry name" value="FHA"/>
    <property type="match status" value="1"/>
</dbReference>
<dbReference type="InterPro" id="IPR050923">
    <property type="entry name" value="Cell_Proc_Reg/RNA_Proc"/>
</dbReference>
<name>A0AAV1CYD0_OLDCO</name>
<proteinExistence type="predicted"/>
<dbReference type="PANTHER" id="PTHR23308">
    <property type="entry name" value="NUCLEAR INHIBITOR OF PROTEIN PHOSPHATASE-1"/>
    <property type="match status" value="1"/>
</dbReference>
<organism evidence="3 4">
    <name type="scientific">Oldenlandia corymbosa var. corymbosa</name>
    <dbReference type="NCBI Taxonomy" id="529605"/>
    <lineage>
        <taxon>Eukaryota</taxon>
        <taxon>Viridiplantae</taxon>
        <taxon>Streptophyta</taxon>
        <taxon>Embryophyta</taxon>
        <taxon>Tracheophyta</taxon>
        <taxon>Spermatophyta</taxon>
        <taxon>Magnoliopsida</taxon>
        <taxon>eudicotyledons</taxon>
        <taxon>Gunneridae</taxon>
        <taxon>Pentapetalae</taxon>
        <taxon>asterids</taxon>
        <taxon>lamiids</taxon>
        <taxon>Gentianales</taxon>
        <taxon>Rubiaceae</taxon>
        <taxon>Rubioideae</taxon>
        <taxon>Spermacoceae</taxon>
        <taxon>Hedyotis-Oldenlandia complex</taxon>
        <taxon>Oldenlandia</taxon>
    </lineage>
</organism>
<dbReference type="AlphaFoldDB" id="A0AAV1CYD0"/>
<evidence type="ECO:0000313" key="3">
    <source>
        <dbReference type="EMBL" id="CAI9099729.1"/>
    </source>
</evidence>
<dbReference type="EMBL" id="OX459120">
    <property type="protein sequence ID" value="CAI9099729.1"/>
    <property type="molecule type" value="Genomic_DNA"/>
</dbReference>
<feature type="domain" description="FHA" evidence="2">
    <location>
        <begin position="91"/>
        <end position="154"/>
    </location>
</feature>
<dbReference type="SMART" id="SM00240">
    <property type="entry name" value="FHA"/>
    <property type="match status" value="1"/>
</dbReference>
<evidence type="ECO:0000313" key="4">
    <source>
        <dbReference type="Proteomes" id="UP001161247"/>
    </source>
</evidence>
<evidence type="ECO:0000256" key="1">
    <source>
        <dbReference type="SAM" id="MobiDB-lite"/>
    </source>
</evidence>
<accession>A0AAV1CYD0</accession>
<gene>
    <name evidence="3" type="ORF">OLC1_LOCUS9689</name>
</gene>
<dbReference type="InterPro" id="IPR000253">
    <property type="entry name" value="FHA_dom"/>
</dbReference>
<dbReference type="Proteomes" id="UP001161247">
    <property type="component" value="Chromosome 3"/>
</dbReference>
<reference evidence="3" key="1">
    <citation type="submission" date="2023-03" db="EMBL/GenBank/DDBJ databases">
        <authorList>
            <person name="Julca I."/>
        </authorList>
    </citation>
    <scope>NUCLEOTIDE SEQUENCE</scope>
</reference>
<dbReference type="PROSITE" id="PS50006">
    <property type="entry name" value="FHA_DOMAIN"/>
    <property type="match status" value="1"/>
</dbReference>
<feature type="region of interest" description="Disordered" evidence="1">
    <location>
        <begin position="1"/>
        <end position="24"/>
    </location>
</feature>
<evidence type="ECO:0000259" key="2">
    <source>
        <dbReference type="PROSITE" id="PS50006"/>
    </source>
</evidence>
<dbReference type="Gene3D" id="2.60.200.20">
    <property type="match status" value="1"/>
</dbReference>
<sequence>MCSNIRNRDNDDSVSKTKADEAALESKVKQKPTFELSGKLAAETNQYRGVTLLFTEPPDARKPDIIWRLYEFRGGEMLNDKPLYLNRGSCYLFGRERRVADIPTDHPSCSKQHAVIQFRQVENGNNGTLSKKTVRPYIMDIGSTNGTFINGDRIEPQRYYELMEKDTLKFGNSSREYVLLHDNSAGR</sequence>
<protein>
    <submittedName>
        <fullName evidence="3">OLC1v1036591C1</fullName>
    </submittedName>
</protein>
<dbReference type="InterPro" id="IPR008984">
    <property type="entry name" value="SMAD_FHA_dom_sf"/>
</dbReference>
<dbReference type="SUPFAM" id="SSF49879">
    <property type="entry name" value="SMAD/FHA domain"/>
    <property type="match status" value="1"/>
</dbReference>
<keyword evidence="4" id="KW-1185">Reference proteome</keyword>